<evidence type="ECO:0000256" key="10">
    <source>
        <dbReference type="HAMAP-Rule" id="MF_00185"/>
    </source>
</evidence>
<evidence type="ECO:0000313" key="15">
    <source>
        <dbReference type="Proteomes" id="UP000034727"/>
    </source>
</evidence>
<dbReference type="PANTHER" id="PTHR11088">
    <property type="entry name" value="TRNA DIMETHYLALLYLTRANSFERASE"/>
    <property type="match status" value="1"/>
</dbReference>
<comment type="caution">
    <text evidence="10">Lacks conserved residue(s) required for the propagation of feature annotation.</text>
</comment>
<protein>
    <recommendedName>
        <fullName evidence="10">tRNA dimethylallyltransferase</fullName>
        <ecNumber evidence="10">2.5.1.75</ecNumber>
    </recommendedName>
    <alternativeName>
        <fullName evidence="10">Dimethylallyl diphosphate:tRNA dimethylallyltransferase</fullName>
        <shortName evidence="10">DMAPP:tRNA dimethylallyltransferase</shortName>
        <shortName evidence="10">DMATase</shortName>
    </alternativeName>
    <alternativeName>
        <fullName evidence="10">Isopentenyl-diphosphate:tRNA isopentenyltransferase</fullName>
        <shortName evidence="10">IPP transferase</shortName>
        <shortName evidence="10">IPPT</shortName>
        <shortName evidence="10">IPTase</shortName>
    </alternativeName>
</protein>
<comment type="subunit">
    <text evidence="10">Monomer.</text>
</comment>
<comment type="cofactor">
    <cofactor evidence="1 10">
        <name>Mg(2+)</name>
        <dbReference type="ChEBI" id="CHEBI:18420"/>
    </cofactor>
</comment>
<keyword evidence="8 10" id="KW-0460">Magnesium</keyword>
<dbReference type="InterPro" id="IPR039657">
    <property type="entry name" value="Dimethylallyltransferase"/>
</dbReference>
<dbReference type="GO" id="GO:0005524">
    <property type="term" value="F:ATP binding"/>
    <property type="evidence" value="ECO:0007669"/>
    <property type="project" value="UniProtKB-UniRule"/>
</dbReference>
<sequence>MNSYQKLKKKSPAKNDNQRRKIIVVLGPTASGKSALAVSLAKFIDANRKAFGTAGAEIISADSRQVYKGMDLGTGKITAREMGGVPHYMLDIVSPRKIFTASDYQKLAGRIIKNIFDAGKTPLICGGTGFYINALIFGAVFPDVKPNYKLRRALSKKNANELFKMLLKIDMKRAGQIDPQNPVRLIRALEIAKSCGRVPELKRQSINADVLFLGIKTDKPQLALKIRARLKRRLRRGMIKEVKGLHGNGLSWKRMEELGLEYRLVSRYLRGIVSKKEMEESLAKEIECYAKRQMTWFKKNKRIIWIENEKEAKTITEKFIQN</sequence>
<accession>A0A0G1N693</accession>
<keyword evidence="4 10" id="KW-0808">Transferase</keyword>
<keyword evidence="5 10" id="KW-0819">tRNA processing</keyword>
<dbReference type="Gene3D" id="3.40.50.300">
    <property type="entry name" value="P-loop containing nucleotide triphosphate hydrolases"/>
    <property type="match status" value="1"/>
</dbReference>
<evidence type="ECO:0000256" key="8">
    <source>
        <dbReference type="ARBA" id="ARBA00022842"/>
    </source>
</evidence>
<keyword evidence="6 10" id="KW-0547">Nucleotide-binding</keyword>
<comment type="similarity">
    <text evidence="3 10 13">Belongs to the IPP transferase family.</text>
</comment>
<organism evidence="14 15">
    <name type="scientific">Candidatus Jorgensenbacteria bacterium GW2011_GWA2_45_9</name>
    <dbReference type="NCBI Taxonomy" id="1618663"/>
    <lineage>
        <taxon>Bacteria</taxon>
        <taxon>Candidatus Joergenseniibacteriota</taxon>
    </lineage>
</organism>
<comment type="caution">
    <text evidence="14">The sequence shown here is derived from an EMBL/GenBank/DDBJ whole genome shotgun (WGS) entry which is preliminary data.</text>
</comment>
<evidence type="ECO:0000256" key="1">
    <source>
        <dbReference type="ARBA" id="ARBA00001946"/>
    </source>
</evidence>
<dbReference type="SUPFAM" id="SSF52540">
    <property type="entry name" value="P-loop containing nucleoside triphosphate hydrolases"/>
    <property type="match status" value="1"/>
</dbReference>
<dbReference type="PATRIC" id="fig|1618663.3.peg.73"/>
<dbReference type="AlphaFoldDB" id="A0A0G1N693"/>
<evidence type="ECO:0000256" key="3">
    <source>
        <dbReference type="ARBA" id="ARBA00005842"/>
    </source>
</evidence>
<dbReference type="PANTHER" id="PTHR11088:SF60">
    <property type="entry name" value="TRNA DIMETHYLALLYLTRANSFERASE"/>
    <property type="match status" value="1"/>
</dbReference>
<evidence type="ECO:0000256" key="6">
    <source>
        <dbReference type="ARBA" id="ARBA00022741"/>
    </source>
</evidence>
<evidence type="ECO:0000256" key="2">
    <source>
        <dbReference type="ARBA" id="ARBA00003213"/>
    </source>
</evidence>
<name>A0A0G1N693_9BACT</name>
<feature type="binding site" evidence="10">
    <location>
        <begin position="27"/>
        <end position="34"/>
    </location>
    <ligand>
        <name>ATP</name>
        <dbReference type="ChEBI" id="CHEBI:30616"/>
    </ligand>
</feature>
<feature type="site" description="Interaction with substrate tRNA" evidence="10">
    <location>
        <position position="128"/>
    </location>
</feature>
<evidence type="ECO:0000256" key="11">
    <source>
        <dbReference type="RuleBase" id="RU003783"/>
    </source>
</evidence>
<dbReference type="Gene3D" id="1.10.20.140">
    <property type="match status" value="1"/>
</dbReference>
<dbReference type="HAMAP" id="MF_00185">
    <property type="entry name" value="IPP_trans"/>
    <property type="match status" value="1"/>
</dbReference>
<dbReference type="GO" id="GO:0052381">
    <property type="term" value="F:tRNA dimethylallyltransferase activity"/>
    <property type="evidence" value="ECO:0007669"/>
    <property type="project" value="UniProtKB-UniRule"/>
</dbReference>
<evidence type="ECO:0000256" key="7">
    <source>
        <dbReference type="ARBA" id="ARBA00022840"/>
    </source>
</evidence>
<dbReference type="GO" id="GO:0006400">
    <property type="term" value="P:tRNA modification"/>
    <property type="evidence" value="ECO:0007669"/>
    <property type="project" value="TreeGrafter"/>
</dbReference>
<evidence type="ECO:0000256" key="4">
    <source>
        <dbReference type="ARBA" id="ARBA00022679"/>
    </source>
</evidence>
<feature type="site" description="Interaction with substrate tRNA" evidence="10">
    <location>
        <position position="151"/>
    </location>
</feature>
<dbReference type="EMBL" id="LCLJ01000002">
    <property type="protein sequence ID" value="KKU15817.1"/>
    <property type="molecule type" value="Genomic_DNA"/>
</dbReference>
<dbReference type="Proteomes" id="UP000034727">
    <property type="component" value="Unassembled WGS sequence"/>
</dbReference>
<comment type="function">
    <text evidence="2 10 12">Catalyzes the transfer of a dimethylallyl group onto the adenine at position 37 in tRNAs that read codons beginning with uridine, leading to the formation of N6-(dimethylallyl)adenosine (i(6)A).</text>
</comment>
<evidence type="ECO:0000256" key="9">
    <source>
        <dbReference type="ARBA" id="ARBA00049563"/>
    </source>
</evidence>
<keyword evidence="7 10" id="KW-0067">ATP-binding</keyword>
<evidence type="ECO:0000313" key="14">
    <source>
        <dbReference type="EMBL" id="KKU15817.1"/>
    </source>
</evidence>
<evidence type="ECO:0000256" key="13">
    <source>
        <dbReference type="RuleBase" id="RU003785"/>
    </source>
</evidence>
<comment type="catalytic activity">
    <reaction evidence="9 10 11">
        <text>adenosine(37) in tRNA + dimethylallyl diphosphate = N(6)-dimethylallyladenosine(37) in tRNA + diphosphate</text>
        <dbReference type="Rhea" id="RHEA:26482"/>
        <dbReference type="Rhea" id="RHEA-COMP:10162"/>
        <dbReference type="Rhea" id="RHEA-COMP:10375"/>
        <dbReference type="ChEBI" id="CHEBI:33019"/>
        <dbReference type="ChEBI" id="CHEBI:57623"/>
        <dbReference type="ChEBI" id="CHEBI:74411"/>
        <dbReference type="ChEBI" id="CHEBI:74415"/>
        <dbReference type="EC" id="2.5.1.75"/>
    </reaction>
</comment>
<feature type="binding site" evidence="10">
    <location>
        <begin position="29"/>
        <end position="34"/>
    </location>
    <ligand>
        <name>substrate</name>
    </ligand>
</feature>
<dbReference type="NCBIfam" id="TIGR00174">
    <property type="entry name" value="miaA"/>
    <property type="match status" value="1"/>
</dbReference>
<evidence type="ECO:0000256" key="5">
    <source>
        <dbReference type="ARBA" id="ARBA00022694"/>
    </source>
</evidence>
<feature type="region of interest" description="Interaction with substrate tRNA" evidence="10">
    <location>
        <begin position="62"/>
        <end position="65"/>
    </location>
</feature>
<gene>
    <name evidence="10" type="primary">miaA</name>
    <name evidence="14" type="ORF">UX22_C0002G0009</name>
</gene>
<dbReference type="EC" id="2.5.1.75" evidence="10"/>
<dbReference type="InterPro" id="IPR027417">
    <property type="entry name" value="P-loop_NTPase"/>
</dbReference>
<dbReference type="Pfam" id="PF01715">
    <property type="entry name" value="IPPT"/>
    <property type="match status" value="1"/>
</dbReference>
<evidence type="ECO:0000256" key="12">
    <source>
        <dbReference type="RuleBase" id="RU003784"/>
    </source>
</evidence>
<reference evidence="14 15" key="1">
    <citation type="journal article" date="2015" name="Nature">
        <title>rRNA introns, odd ribosomes, and small enigmatic genomes across a large radiation of phyla.</title>
        <authorList>
            <person name="Brown C.T."/>
            <person name="Hug L.A."/>
            <person name="Thomas B.C."/>
            <person name="Sharon I."/>
            <person name="Castelle C.J."/>
            <person name="Singh A."/>
            <person name="Wilkins M.J."/>
            <person name="Williams K.H."/>
            <person name="Banfield J.F."/>
        </authorList>
    </citation>
    <scope>NUCLEOTIDE SEQUENCE [LARGE SCALE GENOMIC DNA]</scope>
</reference>
<dbReference type="InterPro" id="IPR018022">
    <property type="entry name" value="IPT"/>
</dbReference>
<proteinExistence type="inferred from homology"/>